<dbReference type="GO" id="GO:0004518">
    <property type="term" value="F:nuclease activity"/>
    <property type="evidence" value="ECO:0007669"/>
    <property type="project" value="InterPro"/>
</dbReference>
<dbReference type="GO" id="GO:0006259">
    <property type="term" value="P:DNA metabolic process"/>
    <property type="evidence" value="ECO:0007669"/>
    <property type="project" value="UniProtKB-ARBA"/>
</dbReference>
<dbReference type="EMBL" id="LAZR01048735">
    <property type="protein sequence ID" value="KKK91253.1"/>
    <property type="molecule type" value="Genomic_DNA"/>
</dbReference>
<evidence type="ECO:0000313" key="2">
    <source>
        <dbReference type="EMBL" id="KKK91253.1"/>
    </source>
</evidence>
<feature type="domain" description="ERCC4" evidence="1">
    <location>
        <begin position="5"/>
        <end position="134"/>
    </location>
</feature>
<dbReference type="Gene3D" id="3.40.50.10130">
    <property type="match status" value="1"/>
</dbReference>
<dbReference type="GO" id="GO:0003677">
    <property type="term" value="F:DNA binding"/>
    <property type="evidence" value="ECO:0007669"/>
    <property type="project" value="InterPro"/>
</dbReference>
<organism evidence="2">
    <name type="scientific">marine sediment metagenome</name>
    <dbReference type="NCBI Taxonomy" id="412755"/>
    <lineage>
        <taxon>unclassified sequences</taxon>
        <taxon>metagenomes</taxon>
        <taxon>ecological metagenomes</taxon>
    </lineage>
</organism>
<dbReference type="InterPro" id="IPR006166">
    <property type="entry name" value="ERCC4_domain"/>
</dbReference>
<evidence type="ECO:0000259" key="1">
    <source>
        <dbReference type="Pfam" id="PF02732"/>
    </source>
</evidence>
<name>A0A0F8ZBV2_9ZZZZ</name>
<dbReference type="InterPro" id="IPR011335">
    <property type="entry name" value="Restrct_endonuc-II-like"/>
</dbReference>
<sequence length="150" mass="17432">MIILIDTREQLPLDFNHLYITETQSKGLKVGDYGCQYVDGYIPPVFFERKSLGDLFGTMGKGYPRFKRSLLRAKELKFKLILLVEATLTKVLKGYTHSTMTGISIVRKLMTLQIKYDMDFQFCKDRGEMSRYITEYYCALGRLKGKRVES</sequence>
<gene>
    <name evidence="2" type="ORF">LCGC14_2714830</name>
</gene>
<dbReference type="AlphaFoldDB" id="A0A0F8ZBV2"/>
<dbReference type="Pfam" id="PF02732">
    <property type="entry name" value="ERCC4"/>
    <property type="match status" value="1"/>
</dbReference>
<protein>
    <recommendedName>
        <fullName evidence="1">ERCC4 domain-containing protein</fullName>
    </recommendedName>
</protein>
<reference evidence="2" key="1">
    <citation type="journal article" date="2015" name="Nature">
        <title>Complex archaea that bridge the gap between prokaryotes and eukaryotes.</title>
        <authorList>
            <person name="Spang A."/>
            <person name="Saw J.H."/>
            <person name="Jorgensen S.L."/>
            <person name="Zaremba-Niedzwiedzka K."/>
            <person name="Martijn J."/>
            <person name="Lind A.E."/>
            <person name="van Eijk R."/>
            <person name="Schleper C."/>
            <person name="Guy L."/>
            <person name="Ettema T.J."/>
        </authorList>
    </citation>
    <scope>NUCLEOTIDE SEQUENCE</scope>
</reference>
<comment type="caution">
    <text evidence="2">The sequence shown here is derived from an EMBL/GenBank/DDBJ whole genome shotgun (WGS) entry which is preliminary data.</text>
</comment>
<accession>A0A0F8ZBV2</accession>
<dbReference type="SUPFAM" id="SSF52980">
    <property type="entry name" value="Restriction endonuclease-like"/>
    <property type="match status" value="1"/>
</dbReference>
<proteinExistence type="predicted"/>